<proteinExistence type="predicted"/>
<keyword evidence="2" id="KW-0472">Membrane</keyword>
<keyword evidence="2" id="KW-0812">Transmembrane</keyword>
<feature type="region of interest" description="Disordered" evidence="1">
    <location>
        <begin position="521"/>
        <end position="554"/>
    </location>
</feature>
<evidence type="ECO:0008006" key="5">
    <source>
        <dbReference type="Google" id="ProtNLM"/>
    </source>
</evidence>
<dbReference type="RefSeq" id="XP_012894198.1">
    <property type="nucleotide sequence ID" value="XM_013038744.1"/>
</dbReference>
<sequence length="554" mass="60791">MFSSYLPYQIEYTEWKVSSDVVQNWNAIDFDDSAWRTTKASEIGTNEKVTLYIRKEVNIPDIETYHALNVRMKYAGGVAAYFNGRLVARFNLEEYFDENSLSLTLHDANTFSRFHVLMSVVQAVTGKNIMAFEVHQPVGQSSSNPVVFDATGVFGVNECSVLVDSVVETSTSGVNGAVELAMIALDPSNSGYLDNVVGSFYTWTVENLEGSRFNSFAMQIPYGRTGLGFSLYVRNDNTEDYTSSLEQLDQSLAEKSRNRWAVPVGVAGFRELRYMVDAAASGTVYISSFVLEYCKPSGSGICPGIDEYPAVGEGEISPAGCEMYYSGYSYRVCTNGQLGEIQMDKCKQKLPKNLAYSYYMFTFVVGTNVKTEPPTYDNIIERFYLGEGQELPVGLTLDEKTGVISGIPTEAKIMLGYTIYGENQSGVTSITINIGVNIGKCPPVDKFPETIVGETAVYECSNDGSYIGSLKKTCMLGEKDGEWAATKGFCMKTYVLYIIIGVVVVIFVIVIIIVVTKKKSNATPPMKSTGSVKPTTSKKSLSKKSSAKTTAVKV</sequence>
<dbReference type="AlphaFoldDB" id="D8LWG1"/>
<feature type="transmembrane region" description="Helical" evidence="2">
    <location>
        <begin position="494"/>
        <end position="516"/>
    </location>
</feature>
<keyword evidence="4" id="KW-1185">Reference proteome</keyword>
<dbReference type="InterPro" id="IPR013783">
    <property type="entry name" value="Ig-like_fold"/>
</dbReference>
<dbReference type="GeneID" id="24917831"/>
<evidence type="ECO:0000313" key="4">
    <source>
        <dbReference type="Proteomes" id="UP000008312"/>
    </source>
</evidence>
<evidence type="ECO:0000313" key="3">
    <source>
        <dbReference type="EMBL" id="CBK20150.2"/>
    </source>
</evidence>
<dbReference type="Gene3D" id="2.60.40.10">
    <property type="entry name" value="Immunoglobulins"/>
    <property type="match status" value="1"/>
</dbReference>
<protein>
    <recommendedName>
        <fullName evidence="5">Sushi domain-containing protein</fullName>
    </recommendedName>
</protein>
<evidence type="ECO:0000256" key="1">
    <source>
        <dbReference type="SAM" id="MobiDB-lite"/>
    </source>
</evidence>
<dbReference type="InParanoid" id="D8LWG1"/>
<reference evidence="3" key="1">
    <citation type="submission" date="2010-02" db="EMBL/GenBank/DDBJ databases">
        <title>Sequencing and annotation of the Blastocystis hominis genome.</title>
        <authorList>
            <person name="Wincker P."/>
        </authorList>
    </citation>
    <scope>NUCLEOTIDE SEQUENCE</scope>
    <source>
        <strain evidence="3">Singapore isolate B</strain>
    </source>
</reference>
<dbReference type="Proteomes" id="UP000008312">
    <property type="component" value="Unassembled WGS sequence"/>
</dbReference>
<name>D8LWG1_BLAHO</name>
<feature type="compositionally biased region" description="Polar residues" evidence="1">
    <location>
        <begin position="521"/>
        <end position="530"/>
    </location>
</feature>
<dbReference type="Gene3D" id="2.60.120.260">
    <property type="entry name" value="Galactose-binding domain-like"/>
    <property type="match status" value="1"/>
</dbReference>
<keyword evidence="2" id="KW-1133">Transmembrane helix</keyword>
<organism evidence="3">
    <name type="scientific">Blastocystis hominis</name>
    <dbReference type="NCBI Taxonomy" id="12968"/>
    <lineage>
        <taxon>Eukaryota</taxon>
        <taxon>Sar</taxon>
        <taxon>Stramenopiles</taxon>
        <taxon>Bigyra</taxon>
        <taxon>Opalozoa</taxon>
        <taxon>Opalinata</taxon>
        <taxon>Blastocystidae</taxon>
        <taxon>Blastocystis</taxon>
    </lineage>
</organism>
<gene>
    <name evidence="3" type="ORF">GSBLH_T00000524001</name>
</gene>
<dbReference type="EMBL" id="FN668638">
    <property type="protein sequence ID" value="CBK20150.2"/>
    <property type="molecule type" value="Genomic_DNA"/>
</dbReference>
<accession>D8LWG1</accession>
<evidence type="ECO:0000256" key="2">
    <source>
        <dbReference type="SAM" id="Phobius"/>
    </source>
</evidence>